<accession>A0ABT3MW37</accession>
<dbReference type="EMBL" id="JAPFCC010000001">
    <property type="protein sequence ID" value="MCW7553599.1"/>
    <property type="molecule type" value="Genomic_DNA"/>
</dbReference>
<feature type="transmembrane region" description="Helical" evidence="8">
    <location>
        <begin position="130"/>
        <end position="152"/>
    </location>
</feature>
<reference evidence="9 10" key="1">
    <citation type="submission" date="2022-10" db="EMBL/GenBank/DDBJ databases">
        <title>High-quality genome sequences of two octocoral-associated bacteria, Endozoicomonas euniceicola EF212 and Endozoicomonas gorgoniicola PS125.</title>
        <authorList>
            <person name="Chiou Y.-J."/>
            <person name="Chen Y.-H."/>
        </authorList>
    </citation>
    <scope>NUCLEOTIDE SEQUENCE [LARGE SCALE GENOMIC DNA]</scope>
    <source>
        <strain evidence="9 10">PS125</strain>
    </source>
</reference>
<comment type="subcellular location">
    <subcellularLocation>
        <location evidence="1 8">Cell membrane</location>
        <topology evidence="1 8">Multi-pass membrane protein</topology>
    </subcellularLocation>
</comment>
<comment type="similarity">
    <text evidence="2 8">Belongs to the 4-toluene sulfonate uptake permease (TSUP) (TC 2.A.102) family.</text>
</comment>
<keyword evidence="4 8" id="KW-1003">Cell membrane</keyword>
<evidence type="ECO:0000256" key="5">
    <source>
        <dbReference type="ARBA" id="ARBA00022692"/>
    </source>
</evidence>
<feature type="transmembrane region" description="Helical" evidence="8">
    <location>
        <begin position="219"/>
        <end position="238"/>
    </location>
</feature>
<proteinExistence type="inferred from homology"/>
<evidence type="ECO:0000256" key="6">
    <source>
        <dbReference type="ARBA" id="ARBA00022989"/>
    </source>
</evidence>
<name>A0ABT3MW37_9GAMM</name>
<protein>
    <recommendedName>
        <fullName evidence="8">Probable membrane transporter protein</fullName>
    </recommendedName>
</protein>
<keyword evidence="10" id="KW-1185">Reference proteome</keyword>
<evidence type="ECO:0000256" key="1">
    <source>
        <dbReference type="ARBA" id="ARBA00004651"/>
    </source>
</evidence>
<keyword evidence="6 8" id="KW-1133">Transmembrane helix</keyword>
<evidence type="ECO:0000313" key="9">
    <source>
        <dbReference type="EMBL" id="MCW7553599.1"/>
    </source>
</evidence>
<feature type="transmembrane region" description="Helical" evidence="8">
    <location>
        <begin position="189"/>
        <end position="207"/>
    </location>
</feature>
<sequence length="239" mass="24972">MDFTVLELITAFVAIFFGALVQGTIGFGLAIVAAPILYLVTPELVPGSVILMGMLIGSLTAKRSLHAVKLNDLKSALMGRIPGSLLGGVLLTMISQRSMGLLMGGSVLFAVLASLSPYKIHANNKTLFSAGLLSGIMGTTSSIGGPPIALLMQNQSGERIRANLSVYFVVSAVISLSILTYSGQFGWLQLKYGLLFVPCVLAGNLVARKLVPHVDQAMIRKALLVLCSIAGIGAMVAAI</sequence>
<evidence type="ECO:0000256" key="2">
    <source>
        <dbReference type="ARBA" id="ARBA00009142"/>
    </source>
</evidence>
<feature type="transmembrane region" description="Helical" evidence="8">
    <location>
        <begin position="164"/>
        <end position="183"/>
    </location>
</feature>
<evidence type="ECO:0000256" key="7">
    <source>
        <dbReference type="ARBA" id="ARBA00023136"/>
    </source>
</evidence>
<evidence type="ECO:0000256" key="3">
    <source>
        <dbReference type="ARBA" id="ARBA00022448"/>
    </source>
</evidence>
<keyword evidence="3" id="KW-0813">Transport</keyword>
<dbReference type="PANTHER" id="PTHR30269">
    <property type="entry name" value="TRANSMEMBRANE PROTEIN YFCA"/>
    <property type="match status" value="1"/>
</dbReference>
<evidence type="ECO:0000256" key="8">
    <source>
        <dbReference type="RuleBase" id="RU363041"/>
    </source>
</evidence>
<dbReference type="RefSeq" id="WP_262568417.1">
    <property type="nucleotide sequence ID" value="NZ_JAPFCC010000001.1"/>
</dbReference>
<dbReference type="InterPro" id="IPR002781">
    <property type="entry name" value="TM_pro_TauE-like"/>
</dbReference>
<feature type="transmembrane region" description="Helical" evidence="8">
    <location>
        <begin position="100"/>
        <end position="118"/>
    </location>
</feature>
<dbReference type="Pfam" id="PF01925">
    <property type="entry name" value="TauE"/>
    <property type="match status" value="1"/>
</dbReference>
<keyword evidence="5 8" id="KW-0812">Transmembrane</keyword>
<comment type="caution">
    <text evidence="9">The sequence shown here is derived from an EMBL/GenBank/DDBJ whole genome shotgun (WGS) entry which is preliminary data.</text>
</comment>
<organism evidence="9 10">
    <name type="scientific">Endozoicomonas gorgoniicola</name>
    <dbReference type="NCBI Taxonomy" id="1234144"/>
    <lineage>
        <taxon>Bacteria</taxon>
        <taxon>Pseudomonadati</taxon>
        <taxon>Pseudomonadota</taxon>
        <taxon>Gammaproteobacteria</taxon>
        <taxon>Oceanospirillales</taxon>
        <taxon>Endozoicomonadaceae</taxon>
        <taxon>Endozoicomonas</taxon>
    </lineage>
</organism>
<dbReference type="PANTHER" id="PTHR30269:SF37">
    <property type="entry name" value="MEMBRANE TRANSPORTER PROTEIN"/>
    <property type="match status" value="1"/>
</dbReference>
<dbReference type="InterPro" id="IPR052017">
    <property type="entry name" value="TSUP"/>
</dbReference>
<feature type="transmembrane region" description="Helical" evidence="8">
    <location>
        <begin position="44"/>
        <end position="61"/>
    </location>
</feature>
<dbReference type="Proteomes" id="UP001209854">
    <property type="component" value="Unassembled WGS sequence"/>
</dbReference>
<gene>
    <name evidence="9" type="ORF">NX722_13375</name>
</gene>
<feature type="transmembrane region" description="Helical" evidence="8">
    <location>
        <begin position="12"/>
        <end position="38"/>
    </location>
</feature>
<evidence type="ECO:0000256" key="4">
    <source>
        <dbReference type="ARBA" id="ARBA00022475"/>
    </source>
</evidence>
<evidence type="ECO:0000313" key="10">
    <source>
        <dbReference type="Proteomes" id="UP001209854"/>
    </source>
</evidence>
<keyword evidence="7 8" id="KW-0472">Membrane</keyword>